<protein>
    <recommendedName>
        <fullName evidence="3">exo-alpha-sialidase</fullName>
        <ecNumber evidence="3">3.2.1.18</ecNumber>
    </recommendedName>
</protein>
<keyword evidence="4" id="KW-0732">Signal</keyword>
<reference evidence="6 7" key="1">
    <citation type="submission" date="2020-10" db="EMBL/GenBank/DDBJ databases">
        <title>Wide distribution of Phycisphaera-like planctomycetes from WD2101 soil group in peatlands and genome analysis of the first cultivated representative.</title>
        <authorList>
            <person name="Dedysh S.N."/>
            <person name="Beletsky A.V."/>
            <person name="Ivanova A."/>
            <person name="Kulichevskaya I.S."/>
            <person name="Suzina N.E."/>
            <person name="Philippov D.A."/>
            <person name="Rakitin A.L."/>
            <person name="Mardanov A.V."/>
            <person name="Ravin N.V."/>
        </authorList>
    </citation>
    <scope>NUCLEOTIDE SEQUENCE [LARGE SCALE GENOMIC DNA]</scope>
    <source>
        <strain evidence="6 7">M1803</strain>
    </source>
</reference>
<dbReference type="GO" id="GO:0016020">
    <property type="term" value="C:membrane"/>
    <property type="evidence" value="ECO:0007669"/>
    <property type="project" value="TreeGrafter"/>
</dbReference>
<dbReference type="RefSeq" id="WP_206292271.1">
    <property type="nucleotide sequence ID" value="NZ_CP063458.1"/>
</dbReference>
<evidence type="ECO:0000259" key="5">
    <source>
        <dbReference type="Pfam" id="PF13088"/>
    </source>
</evidence>
<feature type="signal peptide" evidence="4">
    <location>
        <begin position="1"/>
        <end position="22"/>
    </location>
</feature>
<dbReference type="EMBL" id="CP063458">
    <property type="protein sequence ID" value="QOV89244.1"/>
    <property type="molecule type" value="Genomic_DNA"/>
</dbReference>
<dbReference type="GO" id="GO:0009313">
    <property type="term" value="P:oligosaccharide catabolic process"/>
    <property type="evidence" value="ECO:0007669"/>
    <property type="project" value="TreeGrafter"/>
</dbReference>
<feature type="chain" id="PRO_5034697220" description="exo-alpha-sialidase" evidence="4">
    <location>
        <begin position="23"/>
        <end position="388"/>
    </location>
</feature>
<dbReference type="AlphaFoldDB" id="A0A7M2WV98"/>
<dbReference type="SUPFAM" id="SSF50939">
    <property type="entry name" value="Sialidases"/>
    <property type="match status" value="1"/>
</dbReference>
<sequence length="388" mass="41571">MKIAARIGCAFIALFAALPSLAADPVRQDLFAAGEGGYQLYRIPGVVVTAKGTILVYCEARRSGSDWGDIDLLMRRSADGGKTWSAPAPVGKRPADAQRNPAAIARKQGKDGAITMNNPVMIADKSGVVHLLYCIEYGRCFYSRSEDDGQTFGASTEITSAFEKLRGEYDWKVLATGPGHGIQLSTGRLLVPVWLSLGTEGNAHKPSRVTTVYSDDNGKTWHAGALVTAAADPVAPDASETNAVELSDGRVMLNLRHHGGTHRRAVTTSSDGAGNWSPLKVDNALPEPICFASLQRYSGGKGSSGKNLILFSNPHNPTDRKRQNLAIKLSEDDGKTWPISKVLEPGLAAYSDLAVGADGKIHCFFERGVDGKGYARLTLATFDLEWVK</sequence>
<name>A0A7M2WV98_9BACT</name>
<dbReference type="InterPro" id="IPR011040">
    <property type="entry name" value="Sialidase"/>
</dbReference>
<dbReference type="GO" id="GO:0006689">
    <property type="term" value="P:ganglioside catabolic process"/>
    <property type="evidence" value="ECO:0007669"/>
    <property type="project" value="TreeGrafter"/>
</dbReference>
<dbReference type="InterPro" id="IPR036278">
    <property type="entry name" value="Sialidase_sf"/>
</dbReference>
<comment type="catalytic activity">
    <reaction evidence="1">
        <text>Hydrolysis of alpha-(2-&gt;3)-, alpha-(2-&gt;6)-, alpha-(2-&gt;8)- glycosidic linkages of terminal sialic acid residues in oligosaccharides, glycoproteins, glycolipids, colominic acid and synthetic substrates.</text>
        <dbReference type="EC" id="3.2.1.18"/>
    </reaction>
</comment>
<evidence type="ECO:0000313" key="6">
    <source>
        <dbReference type="EMBL" id="QOV89244.1"/>
    </source>
</evidence>
<evidence type="ECO:0000313" key="7">
    <source>
        <dbReference type="Proteomes" id="UP000593765"/>
    </source>
</evidence>
<dbReference type="PANTHER" id="PTHR10628:SF30">
    <property type="entry name" value="EXO-ALPHA-SIALIDASE"/>
    <property type="match status" value="1"/>
</dbReference>
<proteinExistence type="inferred from homology"/>
<dbReference type="Pfam" id="PF13088">
    <property type="entry name" value="BNR_2"/>
    <property type="match status" value="1"/>
</dbReference>
<dbReference type="Gene3D" id="2.120.10.10">
    <property type="match status" value="1"/>
</dbReference>
<gene>
    <name evidence="6" type="ORF">IPV69_24035</name>
</gene>
<accession>A0A7M2WV98</accession>
<evidence type="ECO:0000256" key="3">
    <source>
        <dbReference type="ARBA" id="ARBA00012733"/>
    </source>
</evidence>
<evidence type="ECO:0000256" key="2">
    <source>
        <dbReference type="ARBA" id="ARBA00009348"/>
    </source>
</evidence>
<evidence type="ECO:0000256" key="1">
    <source>
        <dbReference type="ARBA" id="ARBA00000427"/>
    </source>
</evidence>
<dbReference type="GO" id="GO:0004308">
    <property type="term" value="F:exo-alpha-sialidase activity"/>
    <property type="evidence" value="ECO:0007669"/>
    <property type="project" value="UniProtKB-EC"/>
</dbReference>
<dbReference type="PANTHER" id="PTHR10628">
    <property type="entry name" value="SIALIDASE"/>
    <property type="match status" value="1"/>
</dbReference>
<comment type="similarity">
    <text evidence="2">Belongs to the glycosyl hydrolase 33 family.</text>
</comment>
<dbReference type="EC" id="3.2.1.18" evidence="3"/>
<dbReference type="KEGG" id="hbs:IPV69_24035"/>
<feature type="domain" description="Sialidase" evidence="5">
    <location>
        <begin position="110"/>
        <end position="363"/>
    </location>
</feature>
<organism evidence="6 7">
    <name type="scientific">Humisphaera borealis</name>
    <dbReference type="NCBI Taxonomy" id="2807512"/>
    <lineage>
        <taxon>Bacteria</taxon>
        <taxon>Pseudomonadati</taxon>
        <taxon>Planctomycetota</taxon>
        <taxon>Phycisphaerae</taxon>
        <taxon>Tepidisphaerales</taxon>
        <taxon>Tepidisphaeraceae</taxon>
        <taxon>Humisphaera</taxon>
    </lineage>
</organism>
<dbReference type="CDD" id="cd15482">
    <property type="entry name" value="Sialidase_non-viral"/>
    <property type="match status" value="1"/>
</dbReference>
<dbReference type="Proteomes" id="UP000593765">
    <property type="component" value="Chromosome"/>
</dbReference>
<dbReference type="InterPro" id="IPR026856">
    <property type="entry name" value="Sialidase_fam"/>
</dbReference>
<evidence type="ECO:0000256" key="4">
    <source>
        <dbReference type="SAM" id="SignalP"/>
    </source>
</evidence>
<keyword evidence="7" id="KW-1185">Reference proteome</keyword>
<dbReference type="GO" id="GO:0005737">
    <property type="term" value="C:cytoplasm"/>
    <property type="evidence" value="ECO:0007669"/>
    <property type="project" value="TreeGrafter"/>
</dbReference>